<reference evidence="2 4" key="1">
    <citation type="journal article" date="2014" name="BMC Genomics">
        <title>The genome of the intracellular bacterium of the coastal bivalve, Solemya velum: a blueprint for thriving in and out of symbiosis.</title>
        <authorList>
            <person name="Dmytrenko O."/>
            <person name="Russell S.L."/>
            <person name="Loo W.T."/>
            <person name="Fontanez K.M."/>
            <person name="Liao L."/>
            <person name="Roeselers G."/>
            <person name="Sharma R."/>
            <person name="Stewart F.J."/>
            <person name="Newton I.L."/>
            <person name="Woyke T."/>
            <person name="Wu D."/>
            <person name="Lang J.M."/>
            <person name="Eisen J.A."/>
            <person name="Cavanaugh C.M."/>
        </authorList>
    </citation>
    <scope>NUCLEOTIDE SEQUENCE [LARGE SCALE GENOMIC DNA]</scope>
    <source>
        <strain evidence="2 4">WH</strain>
    </source>
</reference>
<dbReference type="GeneID" id="86991253"/>
<dbReference type="Proteomes" id="UP000030856">
    <property type="component" value="Unassembled WGS sequence"/>
</dbReference>
<proteinExistence type="predicted"/>
<feature type="chain" id="PRO_5010611244" evidence="1">
    <location>
        <begin position="20"/>
        <end position="73"/>
    </location>
</feature>
<dbReference type="EMBL" id="MPNX01000001">
    <property type="protein sequence ID" value="OOY36322.1"/>
    <property type="molecule type" value="Genomic_DNA"/>
</dbReference>
<gene>
    <name evidence="3" type="ORF">BOV88_01695</name>
    <name evidence="2" type="ORF">JV46_11940</name>
</gene>
<dbReference type="STRING" id="2340.JV46_11940"/>
<sequence>MHKYLPVLLLALLPAMASAGESGQLQEKMIRQWQEKAQELPPGQRGIYLAKRIAALVPEASRTSKFCPVRKNR</sequence>
<accession>A0A0B0HF57</accession>
<keyword evidence="4" id="KW-1185">Reference proteome</keyword>
<evidence type="ECO:0000313" key="4">
    <source>
        <dbReference type="Proteomes" id="UP000030856"/>
    </source>
</evidence>
<keyword evidence="1" id="KW-0732">Signal</keyword>
<protein>
    <submittedName>
        <fullName evidence="2">Uncharacterized protein</fullName>
    </submittedName>
</protein>
<evidence type="ECO:0000313" key="3">
    <source>
        <dbReference type="EMBL" id="OOY36322.1"/>
    </source>
</evidence>
<feature type="signal peptide" evidence="1">
    <location>
        <begin position="1"/>
        <end position="19"/>
    </location>
</feature>
<evidence type="ECO:0000256" key="1">
    <source>
        <dbReference type="SAM" id="SignalP"/>
    </source>
</evidence>
<organism evidence="2 4">
    <name type="scientific">Solemya velum gill symbiont</name>
    <dbReference type="NCBI Taxonomy" id="2340"/>
    <lineage>
        <taxon>Bacteria</taxon>
        <taxon>Pseudomonadati</taxon>
        <taxon>Pseudomonadota</taxon>
        <taxon>Gammaproteobacteria</taxon>
        <taxon>sulfur-oxidizing symbionts</taxon>
    </lineage>
</organism>
<evidence type="ECO:0000313" key="2">
    <source>
        <dbReference type="EMBL" id="KHF26559.1"/>
    </source>
</evidence>
<dbReference type="EMBL" id="JRAA01000001">
    <property type="protein sequence ID" value="KHF26559.1"/>
    <property type="molecule type" value="Genomic_DNA"/>
</dbReference>
<reference evidence="3 5" key="2">
    <citation type="submission" date="2016-11" db="EMBL/GenBank/DDBJ databases">
        <title>Mixed transmission modes and dynamic genome evolution in an obligate animal-bacterial symbiosis.</title>
        <authorList>
            <person name="Russell S.L."/>
            <person name="Corbett-Detig R.B."/>
            <person name="Cavanaugh C.M."/>
        </authorList>
    </citation>
    <scope>NUCLEOTIDE SEQUENCE [LARGE SCALE GENOMIC DNA]</scope>
    <source>
        <strain evidence="3">MA-KB16</strain>
    </source>
</reference>
<dbReference type="RefSeq" id="WP_043116350.1">
    <property type="nucleotide sequence ID" value="NZ_JRAA01000001.1"/>
</dbReference>
<evidence type="ECO:0000313" key="5">
    <source>
        <dbReference type="Proteomes" id="UP000190962"/>
    </source>
</evidence>
<name>A0A0B0HF57_SOVGS</name>
<dbReference type="Proteomes" id="UP000190962">
    <property type="component" value="Unassembled WGS sequence"/>
</dbReference>
<dbReference type="AlphaFoldDB" id="A0A0B0HF57"/>
<comment type="caution">
    <text evidence="2">The sequence shown here is derived from an EMBL/GenBank/DDBJ whole genome shotgun (WGS) entry which is preliminary data.</text>
</comment>